<accession>A0A3E0TTV1</accession>
<evidence type="ECO:0000313" key="2">
    <source>
        <dbReference type="EMBL" id="REL28111.1"/>
    </source>
</evidence>
<dbReference type="Gene3D" id="3.20.80.10">
    <property type="entry name" value="Regulatory factor, effector binding domain"/>
    <property type="match status" value="1"/>
</dbReference>
<sequence>MEVKSIDSKTIYGICTRTNNATEMSPNGKIPALWQTFDRQVAVDYPGGERVYGAYFDYASDQHGDFTVLAGYDAKNSTPKAQADESLTTITIPSGRYLVFRQQGEMPQIAIDVWTEVWHFFEGRKFEGEKLGGKDVNTDTPRYQRLFTTDFEYYPNANEIEVYIAIADEDI</sequence>
<dbReference type="Proteomes" id="UP000256478">
    <property type="component" value="Unassembled WGS sequence"/>
</dbReference>
<dbReference type="PANTHER" id="PTHR36444:SF2">
    <property type="entry name" value="TRANSCRIPTIONAL REGULATOR PROTEIN YOBU-RELATED"/>
    <property type="match status" value="1"/>
</dbReference>
<proteinExistence type="predicted"/>
<dbReference type="Pfam" id="PF14526">
    <property type="entry name" value="Cass2"/>
    <property type="match status" value="1"/>
</dbReference>
<gene>
    <name evidence="2" type="ORF">DXX93_17105</name>
</gene>
<organism evidence="2 3">
    <name type="scientific">Thalassotalea euphylliae</name>
    <dbReference type="NCBI Taxonomy" id="1655234"/>
    <lineage>
        <taxon>Bacteria</taxon>
        <taxon>Pseudomonadati</taxon>
        <taxon>Pseudomonadota</taxon>
        <taxon>Gammaproteobacteria</taxon>
        <taxon>Alteromonadales</taxon>
        <taxon>Colwelliaceae</taxon>
        <taxon>Thalassotalea</taxon>
    </lineage>
</organism>
<dbReference type="OrthoDB" id="3173400at2"/>
<reference evidence="2 3" key="1">
    <citation type="submission" date="2018-08" db="EMBL/GenBank/DDBJ databases">
        <title>Thalassotalea euphylliae genome.</title>
        <authorList>
            <person name="Summers S."/>
            <person name="Rice S.A."/>
            <person name="Freckelton M.L."/>
            <person name="Nedved B.T."/>
            <person name="Hadfield M.G."/>
        </authorList>
    </citation>
    <scope>NUCLEOTIDE SEQUENCE [LARGE SCALE GENOMIC DNA]</scope>
    <source>
        <strain evidence="2 3">H1</strain>
    </source>
</reference>
<dbReference type="AlphaFoldDB" id="A0A3E0TTV1"/>
<dbReference type="PANTHER" id="PTHR36444">
    <property type="entry name" value="TRANSCRIPTIONAL REGULATOR PROTEIN YOBU-RELATED"/>
    <property type="match status" value="1"/>
</dbReference>
<dbReference type="InterPro" id="IPR011256">
    <property type="entry name" value="Reg_factor_effector_dom_sf"/>
</dbReference>
<dbReference type="InterPro" id="IPR010499">
    <property type="entry name" value="AraC_E-bd"/>
</dbReference>
<name>A0A3E0TTV1_9GAMM</name>
<evidence type="ECO:0000313" key="3">
    <source>
        <dbReference type="Proteomes" id="UP000256478"/>
    </source>
</evidence>
<dbReference type="SUPFAM" id="SSF55136">
    <property type="entry name" value="Probable bacterial effector-binding domain"/>
    <property type="match status" value="1"/>
</dbReference>
<protein>
    <submittedName>
        <fullName evidence="2">AraC family transcriptional regulator</fullName>
    </submittedName>
</protein>
<feature type="domain" description="AraC effector-binding" evidence="1">
    <location>
        <begin position="1"/>
        <end position="167"/>
    </location>
</feature>
<dbReference type="InterPro" id="IPR053182">
    <property type="entry name" value="YobU-like_regulator"/>
</dbReference>
<dbReference type="EMBL" id="QUOU01000001">
    <property type="protein sequence ID" value="REL28111.1"/>
    <property type="molecule type" value="Genomic_DNA"/>
</dbReference>
<dbReference type="RefSeq" id="WP_116009165.1">
    <property type="nucleotide sequence ID" value="NZ_QUOU01000001.1"/>
</dbReference>
<dbReference type="SMART" id="SM00871">
    <property type="entry name" value="AraC_E_bind"/>
    <property type="match status" value="1"/>
</dbReference>
<evidence type="ECO:0000259" key="1">
    <source>
        <dbReference type="SMART" id="SM00871"/>
    </source>
</evidence>
<dbReference type="InterPro" id="IPR029441">
    <property type="entry name" value="Cass2"/>
</dbReference>
<comment type="caution">
    <text evidence="2">The sequence shown here is derived from an EMBL/GenBank/DDBJ whole genome shotgun (WGS) entry which is preliminary data.</text>
</comment>